<dbReference type="SUPFAM" id="SSF56954">
    <property type="entry name" value="Outer membrane efflux proteins (OEP)"/>
    <property type="match status" value="1"/>
</dbReference>
<evidence type="ECO:0000256" key="4">
    <source>
        <dbReference type="ARBA" id="ARBA00022692"/>
    </source>
</evidence>
<keyword evidence="5" id="KW-0732">Signal</keyword>
<name>A0A494X6M5_9BURK</name>
<evidence type="ECO:0000256" key="7">
    <source>
        <dbReference type="ARBA" id="ARBA00023139"/>
    </source>
</evidence>
<evidence type="ECO:0000256" key="3">
    <source>
        <dbReference type="ARBA" id="ARBA00022452"/>
    </source>
</evidence>
<evidence type="ECO:0000256" key="8">
    <source>
        <dbReference type="ARBA" id="ARBA00023288"/>
    </source>
</evidence>
<dbReference type="Gene3D" id="2.20.200.10">
    <property type="entry name" value="Outer membrane efflux proteins (OEP)"/>
    <property type="match status" value="1"/>
</dbReference>
<dbReference type="PANTHER" id="PTHR30203">
    <property type="entry name" value="OUTER MEMBRANE CATION EFFLUX PROTEIN"/>
    <property type="match status" value="1"/>
</dbReference>
<evidence type="ECO:0000256" key="2">
    <source>
        <dbReference type="ARBA" id="ARBA00007613"/>
    </source>
</evidence>
<comment type="subcellular location">
    <subcellularLocation>
        <location evidence="9">Cell membrane</location>
        <topology evidence="9">Lipid-anchor</topology>
    </subcellularLocation>
    <subcellularLocation>
        <location evidence="1">Membrane</location>
    </subcellularLocation>
</comment>
<dbReference type="Gene3D" id="1.20.1600.10">
    <property type="entry name" value="Outer membrane efflux proteins (OEP)"/>
    <property type="match status" value="1"/>
</dbReference>
<organism evidence="10 11">
    <name type="scientific">Trinickia fusca</name>
    <dbReference type="NCBI Taxonomy" id="2419777"/>
    <lineage>
        <taxon>Bacteria</taxon>
        <taxon>Pseudomonadati</taxon>
        <taxon>Pseudomonadota</taxon>
        <taxon>Betaproteobacteria</taxon>
        <taxon>Burkholderiales</taxon>
        <taxon>Burkholderiaceae</taxon>
        <taxon>Trinickia</taxon>
    </lineage>
</organism>
<dbReference type="PANTHER" id="PTHR30203:SF20">
    <property type="entry name" value="MULTIDRUG RESISTANCE OUTER MEMBRANE PROTEIN MDTP-RELATED"/>
    <property type="match status" value="1"/>
</dbReference>
<dbReference type="NCBIfam" id="TIGR01845">
    <property type="entry name" value="outer_NodT"/>
    <property type="match status" value="1"/>
</dbReference>
<reference evidence="10 11" key="1">
    <citation type="submission" date="2018-10" db="EMBL/GenBank/DDBJ databases">
        <title>Paraburkholderia sp. 7MK8-2, isolated from soil.</title>
        <authorList>
            <person name="Gao Z.-H."/>
            <person name="Qiu L.-H."/>
        </authorList>
    </citation>
    <scope>NUCLEOTIDE SEQUENCE [LARGE SCALE GENOMIC DNA]</scope>
    <source>
        <strain evidence="10 11">7MK8-2</strain>
    </source>
</reference>
<proteinExistence type="inferred from homology"/>
<evidence type="ECO:0000256" key="6">
    <source>
        <dbReference type="ARBA" id="ARBA00023136"/>
    </source>
</evidence>
<evidence type="ECO:0000256" key="1">
    <source>
        <dbReference type="ARBA" id="ARBA00004370"/>
    </source>
</evidence>
<dbReference type="NCBIfam" id="NF007390">
    <property type="entry name" value="PRK09915.1"/>
    <property type="match status" value="1"/>
</dbReference>
<dbReference type="OrthoDB" id="9770517at2"/>
<dbReference type="EMBL" id="RBZV01000007">
    <property type="protein sequence ID" value="RKP46355.1"/>
    <property type="molecule type" value="Genomic_DNA"/>
</dbReference>
<dbReference type="AlphaFoldDB" id="A0A494X6M5"/>
<accession>A0A494X6M5</accession>
<dbReference type="InterPro" id="IPR010131">
    <property type="entry name" value="MdtP/NodT-like"/>
</dbReference>
<keyword evidence="11" id="KW-1185">Reference proteome</keyword>
<comment type="caution">
    <text evidence="10">The sequence shown here is derived from an EMBL/GenBank/DDBJ whole genome shotgun (WGS) entry which is preliminary data.</text>
</comment>
<evidence type="ECO:0000313" key="10">
    <source>
        <dbReference type="EMBL" id="RKP46355.1"/>
    </source>
</evidence>
<keyword evidence="8 9" id="KW-0449">Lipoprotein</keyword>
<comment type="similarity">
    <text evidence="2 9">Belongs to the outer membrane factor (OMF) (TC 1.B.17) family.</text>
</comment>
<evidence type="ECO:0000256" key="9">
    <source>
        <dbReference type="RuleBase" id="RU362097"/>
    </source>
</evidence>
<dbReference type="GO" id="GO:0005886">
    <property type="term" value="C:plasma membrane"/>
    <property type="evidence" value="ECO:0007669"/>
    <property type="project" value="UniProtKB-SubCell"/>
</dbReference>
<keyword evidence="3 9" id="KW-1134">Transmembrane beta strand</keyword>
<sequence>MIKRNRSRWRGFLRRGVLPAGLVSILSACALIHHDSRPYAPIAPDEIRLANDIHLAREGWPSARWWTGYGDAQLDALIDRALANAPTMVIARTRVAQAKSDVELVKAGSNLQVVALGMIDREHVSSNGFLGPFAANDPALGLSGPWYTEGIVGLGASLNVDIWGKQRAQVAASLGVQNARLAEASAVELEISTDVAQLYYGIQTTYQLIDLLEQSRQVAAFAVDAHEARVARGLESRTFAEISRAQQLAAQRQIVNARGQVKQFRESLRALIGAGADNLPDIEPVPLPASRAALPSTLSYELLARRPDLQAMRWYVQSSFDRIDAAKAAFYPSFDIRAFFGVDALHLGDLFTRRSQQINFIPGLTLPIFDGGRLNANLSGARTASNALIEQYDQAVLDAVRDVAKSGSRLEDLDAEVALQTRKVQAVVFARDSAEAHYRRGLASQLTAMEAREPVIAEQVALLDLDGQRISQEIALVKALGGGYRAGPPVELKPR</sequence>
<dbReference type="Pfam" id="PF02321">
    <property type="entry name" value="OEP"/>
    <property type="match status" value="2"/>
</dbReference>
<protein>
    <submittedName>
        <fullName evidence="10">MdtP family multidrug efflux transporter outer membrane subunit</fullName>
    </submittedName>
</protein>
<gene>
    <name evidence="10" type="ORF">D7S89_17085</name>
</gene>
<evidence type="ECO:0000313" key="11">
    <source>
        <dbReference type="Proteomes" id="UP000280434"/>
    </source>
</evidence>
<dbReference type="RefSeq" id="WP_121279110.1">
    <property type="nucleotide sequence ID" value="NZ_RBZV01000007.1"/>
</dbReference>
<keyword evidence="4 9" id="KW-0812">Transmembrane</keyword>
<dbReference type="InterPro" id="IPR003423">
    <property type="entry name" value="OMP_efflux"/>
</dbReference>
<dbReference type="GO" id="GO:0015562">
    <property type="term" value="F:efflux transmembrane transporter activity"/>
    <property type="evidence" value="ECO:0007669"/>
    <property type="project" value="InterPro"/>
</dbReference>
<dbReference type="Proteomes" id="UP000280434">
    <property type="component" value="Unassembled WGS sequence"/>
</dbReference>
<keyword evidence="6 9" id="KW-0472">Membrane</keyword>
<keyword evidence="7 9" id="KW-0564">Palmitate</keyword>
<dbReference type="PROSITE" id="PS51257">
    <property type="entry name" value="PROKAR_LIPOPROTEIN"/>
    <property type="match status" value="1"/>
</dbReference>
<evidence type="ECO:0000256" key="5">
    <source>
        <dbReference type="ARBA" id="ARBA00022729"/>
    </source>
</evidence>